<dbReference type="Pfam" id="PF00453">
    <property type="entry name" value="Ribosomal_L20"/>
    <property type="match status" value="1"/>
</dbReference>
<evidence type="ECO:0000256" key="2">
    <source>
        <dbReference type="ARBA" id="ARBA00022730"/>
    </source>
</evidence>
<dbReference type="GO" id="GO:1990904">
    <property type="term" value="C:ribonucleoprotein complex"/>
    <property type="evidence" value="ECO:0007669"/>
    <property type="project" value="UniProtKB-KW"/>
</dbReference>
<evidence type="ECO:0000313" key="11">
    <source>
        <dbReference type="Proteomes" id="UP000547674"/>
    </source>
</evidence>
<dbReference type="GO" id="GO:0006412">
    <property type="term" value="P:translation"/>
    <property type="evidence" value="ECO:0007669"/>
    <property type="project" value="InterPro"/>
</dbReference>
<dbReference type="PROSITE" id="PS00937">
    <property type="entry name" value="RIBOSOMAL_L20"/>
    <property type="match status" value="1"/>
</dbReference>
<dbReference type="GO" id="GO:0005840">
    <property type="term" value="C:ribosome"/>
    <property type="evidence" value="ECO:0007669"/>
    <property type="project" value="UniProtKB-KW"/>
</dbReference>
<evidence type="ECO:0000256" key="7">
    <source>
        <dbReference type="HAMAP-Rule" id="MF_00382"/>
    </source>
</evidence>
<evidence type="ECO:0000256" key="3">
    <source>
        <dbReference type="ARBA" id="ARBA00022884"/>
    </source>
</evidence>
<keyword evidence="3 7" id="KW-0694">RNA-binding</keyword>
<keyword evidence="2 7" id="KW-0699">rRNA-binding</keyword>
<dbReference type="SUPFAM" id="SSF74731">
    <property type="entry name" value="Ribosomal protein L20"/>
    <property type="match status" value="1"/>
</dbReference>
<evidence type="ECO:0000256" key="6">
    <source>
        <dbReference type="ARBA" id="ARBA00035172"/>
    </source>
</evidence>
<dbReference type="PRINTS" id="PR00062">
    <property type="entry name" value="RIBOSOMALL20"/>
</dbReference>
<comment type="caution">
    <text evidence="10">The sequence shown here is derived from an EMBL/GenBank/DDBJ whole genome shotgun (WGS) entry which is preliminary data.</text>
</comment>
<dbReference type="EMBL" id="JABDJR010000631">
    <property type="protein sequence ID" value="NNF08223.1"/>
    <property type="molecule type" value="Genomic_DNA"/>
</dbReference>
<gene>
    <name evidence="7 10" type="primary">rplT</name>
    <name evidence="10" type="ORF">HKN21_15780</name>
</gene>
<protein>
    <recommendedName>
        <fullName evidence="6 7">Large ribosomal subunit protein bL20</fullName>
    </recommendedName>
</protein>
<keyword evidence="5 7" id="KW-0687">Ribonucleoprotein</keyword>
<feature type="region of interest" description="Disordered" evidence="9">
    <location>
        <begin position="1"/>
        <end position="20"/>
    </location>
</feature>
<evidence type="ECO:0000256" key="4">
    <source>
        <dbReference type="ARBA" id="ARBA00022980"/>
    </source>
</evidence>
<dbReference type="InterPro" id="IPR049946">
    <property type="entry name" value="RIBOSOMAL_L20_CS"/>
</dbReference>
<evidence type="ECO:0000256" key="1">
    <source>
        <dbReference type="ARBA" id="ARBA00007698"/>
    </source>
</evidence>
<accession>A0A7Y2EAG3</accession>
<dbReference type="HAMAP" id="MF_00382">
    <property type="entry name" value="Ribosomal_bL20"/>
    <property type="match status" value="1"/>
</dbReference>
<dbReference type="GO" id="GO:0000027">
    <property type="term" value="P:ribosomal large subunit assembly"/>
    <property type="evidence" value="ECO:0007669"/>
    <property type="project" value="UniProtKB-UniRule"/>
</dbReference>
<evidence type="ECO:0000256" key="8">
    <source>
        <dbReference type="RuleBase" id="RU000560"/>
    </source>
</evidence>
<dbReference type="CDD" id="cd07026">
    <property type="entry name" value="Ribosomal_L20"/>
    <property type="match status" value="1"/>
</dbReference>
<dbReference type="Gene3D" id="6.10.160.10">
    <property type="match status" value="1"/>
</dbReference>
<reference evidence="10 11" key="1">
    <citation type="submission" date="2020-03" db="EMBL/GenBank/DDBJ databases">
        <title>Metabolic flexibility allows generalist bacteria to become dominant in a frequently disturbed ecosystem.</title>
        <authorList>
            <person name="Chen Y.-J."/>
            <person name="Leung P.M."/>
            <person name="Bay S.K."/>
            <person name="Hugenholtz P."/>
            <person name="Kessler A.J."/>
            <person name="Shelley G."/>
            <person name="Waite D.W."/>
            <person name="Cook P.L."/>
            <person name="Greening C."/>
        </authorList>
    </citation>
    <scope>NUCLEOTIDE SEQUENCE [LARGE SCALE GENOMIC DNA]</scope>
    <source>
        <strain evidence="10">SS_bin_28</strain>
    </source>
</reference>
<sequence>MPRARGVVPGRNRRKKVLKASKGNFGGRSRLFKSANETYLRSLNYAYEHRRAKKRDFRKLWIVRINAAAREQGLSYSAFINGLKQANVEINRKVLAELAATDTAAFKELADVARQAGA</sequence>
<keyword evidence="4 7" id="KW-0689">Ribosomal protein</keyword>
<evidence type="ECO:0000313" key="10">
    <source>
        <dbReference type="EMBL" id="NNF08223.1"/>
    </source>
</evidence>
<comment type="function">
    <text evidence="7 8">Binds directly to 23S ribosomal RNA and is necessary for the in vitro assembly process of the 50S ribosomal subunit. It is not involved in the protein synthesizing functions of that subunit.</text>
</comment>
<evidence type="ECO:0000256" key="9">
    <source>
        <dbReference type="SAM" id="MobiDB-lite"/>
    </source>
</evidence>
<dbReference type="Gene3D" id="1.10.1900.20">
    <property type="entry name" value="Ribosomal protein L20"/>
    <property type="match status" value="1"/>
</dbReference>
<dbReference type="FunFam" id="1.10.1900.20:FF:000001">
    <property type="entry name" value="50S ribosomal protein L20"/>
    <property type="match status" value="1"/>
</dbReference>
<dbReference type="GO" id="GO:0019843">
    <property type="term" value="F:rRNA binding"/>
    <property type="evidence" value="ECO:0007669"/>
    <property type="project" value="UniProtKB-UniRule"/>
</dbReference>
<dbReference type="AlphaFoldDB" id="A0A7Y2EAG3"/>
<dbReference type="PANTHER" id="PTHR10986">
    <property type="entry name" value="39S RIBOSOMAL PROTEIN L20"/>
    <property type="match status" value="1"/>
</dbReference>
<dbReference type="GO" id="GO:0003735">
    <property type="term" value="F:structural constituent of ribosome"/>
    <property type="evidence" value="ECO:0007669"/>
    <property type="project" value="InterPro"/>
</dbReference>
<dbReference type="Proteomes" id="UP000547674">
    <property type="component" value="Unassembled WGS sequence"/>
</dbReference>
<dbReference type="InterPro" id="IPR005813">
    <property type="entry name" value="Ribosomal_bL20"/>
</dbReference>
<name>A0A7Y2EAG3_UNCEI</name>
<dbReference type="NCBIfam" id="TIGR01032">
    <property type="entry name" value="rplT_bact"/>
    <property type="match status" value="1"/>
</dbReference>
<comment type="similarity">
    <text evidence="1 7 8">Belongs to the bacterial ribosomal protein bL20 family.</text>
</comment>
<proteinExistence type="inferred from homology"/>
<dbReference type="InterPro" id="IPR035566">
    <property type="entry name" value="Ribosomal_protein_bL20_C"/>
</dbReference>
<organism evidence="10 11">
    <name type="scientific">Eiseniibacteriota bacterium</name>
    <dbReference type="NCBI Taxonomy" id="2212470"/>
    <lineage>
        <taxon>Bacteria</taxon>
        <taxon>Candidatus Eiseniibacteriota</taxon>
    </lineage>
</organism>
<evidence type="ECO:0000256" key="5">
    <source>
        <dbReference type="ARBA" id="ARBA00023274"/>
    </source>
</evidence>